<name>A0A9P0LHP6_ACAOB</name>
<dbReference type="SUPFAM" id="SSF57625">
    <property type="entry name" value="Invertebrate chitin-binding proteins"/>
    <property type="match status" value="1"/>
</dbReference>
<dbReference type="Proteomes" id="UP001152888">
    <property type="component" value="Unassembled WGS sequence"/>
</dbReference>
<evidence type="ECO:0000259" key="2">
    <source>
        <dbReference type="PROSITE" id="PS50940"/>
    </source>
</evidence>
<feature type="region of interest" description="Disordered" evidence="1">
    <location>
        <begin position="869"/>
        <end position="922"/>
    </location>
</feature>
<sequence length="922" mass="106580">VIYALRLKNLADTKINTFVPDFFTISPAIRVYHHDKPEETHLSVMSSFDDDDPENATMTSLERHKRLLPYANFYMMPPYNQEQYKLPYMDIEEFFREKPNRDYLIRNRPQKPPPPPRRGPPKKVHQDPIFPKYTPFLDSNAIPGPFTPIRNRPTIDDDDLELGPPDDIPEHEKEPKIKNDIPDIISIYEKLTELKLAQERLNRIPPILTQTIIISPTQHRTTHTKTILFAQPPPPPPPEPVIIPTQTIIVAPSALPPPVPPPIILAPSPNPPPPQVILTPSPQPVTHTQTHTQTYTVTMSPSPPPPMTQTQTVFVTPHQFHIKLEQPTKTVIQSRIEPTKTIIHQFTATNIDIPTGPEKKPEVHRYEPPSFTKYHYFDYQRPKYDDHYEPPKYEPPEIQRPKYEPPRHHERPKYEPPKYVPSTTPEPPRQERPKFTTPNPDYDYKYLYEYKYGDADPEEKVTQSPRKEYGMDGPKMDKPKYEYDGKFVRVMPEVDTLVYREKKNFTREQVAEEHDPDEYENDHHHHHDKPPMTMTQDDYYHHREKEVNGKPYGEEVLVRSGPNAHPEVTTKIYVDAEVDLRKPAVIVNGAVFPVTDSDVGKEVEQEIEKYSRYQPTKNVEKQIEKQVHQNVQQMAESFSSPPRFMATPQPQAAYERPNALKELLRKLQESNMLPKTLTADNIDNSIKTLVRILDELKKRQKFVKPIVVTEGPGDYGDDDNETYDDDDIPNVISQSYPSPAPEGGTPGTPGVDYPAMSSIPPTTFNCKTQRYKGFFADPDTNCQVWHYCDLNGGQSSFLCPNGTIFSQVALTCDWWYNVKCSATPQLYVLNERLYKYIIPLAPKFPEDYSGPLVDKYLALKFQEMEEKMKKEKEEKAKKKKEKEGEDKEKKEKSEEEKDSVPDSSPAAPFRETLQTIEDDNNK</sequence>
<dbReference type="SMART" id="SM00494">
    <property type="entry name" value="ChtBD2"/>
    <property type="match status" value="1"/>
</dbReference>
<dbReference type="GO" id="GO:0008061">
    <property type="term" value="F:chitin binding"/>
    <property type="evidence" value="ECO:0007669"/>
    <property type="project" value="InterPro"/>
</dbReference>
<dbReference type="PROSITE" id="PS50940">
    <property type="entry name" value="CHIT_BIND_II"/>
    <property type="match status" value="1"/>
</dbReference>
<dbReference type="Gene3D" id="2.170.140.10">
    <property type="entry name" value="Chitin binding domain"/>
    <property type="match status" value="1"/>
</dbReference>
<feature type="region of interest" description="Disordered" evidence="1">
    <location>
        <begin position="101"/>
        <end position="174"/>
    </location>
</feature>
<comment type="caution">
    <text evidence="3">The sequence shown here is derived from an EMBL/GenBank/DDBJ whole genome shotgun (WGS) entry which is preliminary data.</text>
</comment>
<evidence type="ECO:0000256" key="1">
    <source>
        <dbReference type="SAM" id="MobiDB-lite"/>
    </source>
</evidence>
<feature type="domain" description="Chitin-binding type-2" evidence="2">
    <location>
        <begin position="763"/>
        <end position="822"/>
    </location>
</feature>
<dbReference type="GO" id="GO:0005576">
    <property type="term" value="C:extracellular region"/>
    <property type="evidence" value="ECO:0007669"/>
    <property type="project" value="InterPro"/>
</dbReference>
<accession>A0A9P0LHP6</accession>
<feature type="region of interest" description="Disordered" evidence="1">
    <location>
        <begin position="455"/>
        <end position="480"/>
    </location>
</feature>
<proteinExistence type="predicted"/>
<evidence type="ECO:0000313" key="3">
    <source>
        <dbReference type="EMBL" id="CAH1992473.1"/>
    </source>
</evidence>
<reference evidence="3" key="1">
    <citation type="submission" date="2022-03" db="EMBL/GenBank/DDBJ databases">
        <authorList>
            <person name="Sayadi A."/>
        </authorList>
    </citation>
    <scope>NUCLEOTIDE SEQUENCE</scope>
</reference>
<protein>
    <recommendedName>
        <fullName evidence="2">Chitin-binding type-2 domain-containing protein</fullName>
    </recommendedName>
</protein>
<feature type="region of interest" description="Disordered" evidence="1">
    <location>
        <begin position="505"/>
        <end position="530"/>
    </location>
</feature>
<dbReference type="OrthoDB" id="541276at2759"/>
<keyword evidence="4" id="KW-1185">Reference proteome</keyword>
<dbReference type="AlphaFoldDB" id="A0A9P0LHP6"/>
<feature type="non-terminal residue" evidence="3">
    <location>
        <position position="922"/>
    </location>
</feature>
<dbReference type="EMBL" id="CAKOFQ010007144">
    <property type="protein sequence ID" value="CAH1992473.1"/>
    <property type="molecule type" value="Genomic_DNA"/>
</dbReference>
<feature type="region of interest" description="Disordered" evidence="1">
    <location>
        <begin position="384"/>
        <end position="440"/>
    </location>
</feature>
<feature type="compositionally biased region" description="Basic and acidic residues" evidence="1">
    <location>
        <begin position="384"/>
        <end position="416"/>
    </location>
</feature>
<evidence type="ECO:0000313" key="4">
    <source>
        <dbReference type="Proteomes" id="UP001152888"/>
    </source>
</evidence>
<organism evidence="3 4">
    <name type="scientific">Acanthoscelides obtectus</name>
    <name type="common">Bean weevil</name>
    <name type="synonym">Bruchus obtectus</name>
    <dbReference type="NCBI Taxonomy" id="200917"/>
    <lineage>
        <taxon>Eukaryota</taxon>
        <taxon>Metazoa</taxon>
        <taxon>Ecdysozoa</taxon>
        <taxon>Arthropoda</taxon>
        <taxon>Hexapoda</taxon>
        <taxon>Insecta</taxon>
        <taxon>Pterygota</taxon>
        <taxon>Neoptera</taxon>
        <taxon>Endopterygota</taxon>
        <taxon>Coleoptera</taxon>
        <taxon>Polyphaga</taxon>
        <taxon>Cucujiformia</taxon>
        <taxon>Chrysomeloidea</taxon>
        <taxon>Chrysomelidae</taxon>
        <taxon>Bruchinae</taxon>
        <taxon>Bruchini</taxon>
        <taxon>Acanthoscelides</taxon>
    </lineage>
</organism>
<feature type="compositionally biased region" description="Basic and acidic residues" evidence="1">
    <location>
        <begin position="869"/>
        <end position="900"/>
    </location>
</feature>
<dbReference type="InterPro" id="IPR036508">
    <property type="entry name" value="Chitin-bd_dom_sf"/>
</dbReference>
<dbReference type="PANTHER" id="PTHR22933:SF18">
    <property type="match status" value="1"/>
</dbReference>
<dbReference type="PANTHER" id="PTHR22933">
    <property type="entry name" value="FI18007P1-RELATED"/>
    <property type="match status" value="1"/>
</dbReference>
<dbReference type="InterPro" id="IPR052976">
    <property type="entry name" value="Scoloptoxin-like"/>
</dbReference>
<dbReference type="Pfam" id="PF01607">
    <property type="entry name" value="CBM_14"/>
    <property type="match status" value="1"/>
</dbReference>
<gene>
    <name evidence="3" type="ORF">ACAOBT_LOCUS20881</name>
</gene>
<dbReference type="InterPro" id="IPR002557">
    <property type="entry name" value="Chitin-bd_dom"/>
</dbReference>